<protein>
    <submittedName>
        <fullName evidence="2">Uncharacterized protein</fullName>
    </submittedName>
</protein>
<evidence type="ECO:0000256" key="1">
    <source>
        <dbReference type="SAM" id="MobiDB-lite"/>
    </source>
</evidence>
<gene>
    <name evidence="2" type="ORF">EVOR1521_LOCUS4972</name>
</gene>
<dbReference type="Proteomes" id="UP001178507">
    <property type="component" value="Unassembled WGS sequence"/>
</dbReference>
<accession>A0AA36MKG0</accession>
<dbReference type="EMBL" id="CAUJNA010000338">
    <property type="protein sequence ID" value="CAJ1375764.1"/>
    <property type="molecule type" value="Genomic_DNA"/>
</dbReference>
<feature type="compositionally biased region" description="Basic and acidic residues" evidence="1">
    <location>
        <begin position="408"/>
        <end position="421"/>
    </location>
</feature>
<comment type="caution">
    <text evidence="2">The sequence shown here is derived from an EMBL/GenBank/DDBJ whole genome shotgun (WGS) entry which is preliminary data.</text>
</comment>
<keyword evidence="3" id="KW-1185">Reference proteome</keyword>
<evidence type="ECO:0000313" key="3">
    <source>
        <dbReference type="Proteomes" id="UP001178507"/>
    </source>
</evidence>
<proteinExistence type="predicted"/>
<sequence>MGQAIELEEAKPEEEVEERSPQSFGAWLGNFTKVHKVPVSSVLRLMQPMGLRLDVGTNKSLLNRKLAEICDDGLAAEPNTCRSELRTEIRYSTPLGAALQVALVLQIGFFAWSVCNLKRQTPALSPALAETESVLVNFPADPHFTWHHRILLRRVTPGVWFCLTPDGEVIRHDLTLLRHIVLERATEFPAAVAGDVYAFDPISRVTIEAKKRLAAVQASVLGEDEPGEVMTQVWIVADPARSDYGEQVAGDLMNDPNTGMAFETKGVVTLNGEEVFVQRMSTGLHLDRAGRRRLDLSDAVQLMTEEELEDFPATEVLRLMIGHDQLNTPSLAAGEQLVRWLVQLEEPRLSGLGIILGGPVSNEGRAQTRKFNEHLTNKLKERAQIWKSERQFREEKRQWQQSAATSSRDADKPDGKGAEKKPKGKGKGGPKGGGRGSASAAADGA</sequence>
<reference evidence="2" key="1">
    <citation type="submission" date="2023-08" db="EMBL/GenBank/DDBJ databases">
        <authorList>
            <person name="Chen Y."/>
            <person name="Shah S."/>
            <person name="Dougan E. K."/>
            <person name="Thang M."/>
            <person name="Chan C."/>
        </authorList>
    </citation>
    <scope>NUCLEOTIDE SEQUENCE</scope>
</reference>
<dbReference type="AlphaFoldDB" id="A0AA36MKG0"/>
<feature type="region of interest" description="Disordered" evidence="1">
    <location>
        <begin position="391"/>
        <end position="445"/>
    </location>
</feature>
<evidence type="ECO:0000313" key="2">
    <source>
        <dbReference type="EMBL" id="CAJ1375764.1"/>
    </source>
</evidence>
<organism evidence="2 3">
    <name type="scientific">Effrenium voratum</name>
    <dbReference type="NCBI Taxonomy" id="2562239"/>
    <lineage>
        <taxon>Eukaryota</taxon>
        <taxon>Sar</taxon>
        <taxon>Alveolata</taxon>
        <taxon>Dinophyceae</taxon>
        <taxon>Suessiales</taxon>
        <taxon>Symbiodiniaceae</taxon>
        <taxon>Effrenium</taxon>
    </lineage>
</organism>
<name>A0AA36MKG0_9DINO</name>